<dbReference type="AlphaFoldDB" id="A0A1X7PGT1"/>
<keyword evidence="5 7" id="KW-1133">Transmembrane helix</keyword>
<organism evidence="8 9">
    <name type="scientific">Rathayibacter oskolensis</name>
    <dbReference type="NCBI Taxonomy" id="1891671"/>
    <lineage>
        <taxon>Bacteria</taxon>
        <taxon>Bacillati</taxon>
        <taxon>Actinomycetota</taxon>
        <taxon>Actinomycetes</taxon>
        <taxon>Micrococcales</taxon>
        <taxon>Microbacteriaceae</taxon>
        <taxon>Rathayibacter</taxon>
    </lineage>
</organism>
<keyword evidence="6 7" id="KW-0472">Membrane</keyword>
<dbReference type="STRING" id="1891671.SAMN06295885_3401"/>
<dbReference type="OrthoDB" id="5405318at2"/>
<feature type="transmembrane region" description="Helical" evidence="7">
    <location>
        <begin position="308"/>
        <end position="327"/>
    </location>
</feature>
<dbReference type="InterPro" id="IPR004776">
    <property type="entry name" value="Mem_transp_PIN-like"/>
</dbReference>
<accession>A0A1X7PGT1</accession>
<feature type="transmembrane region" description="Helical" evidence="7">
    <location>
        <begin position="244"/>
        <end position="264"/>
    </location>
</feature>
<dbReference type="GO" id="GO:0055085">
    <property type="term" value="P:transmembrane transport"/>
    <property type="evidence" value="ECO:0007669"/>
    <property type="project" value="InterPro"/>
</dbReference>
<comment type="subcellular location">
    <subcellularLocation>
        <location evidence="1">Membrane</location>
        <topology evidence="1">Multi-pass membrane protein</topology>
    </subcellularLocation>
</comment>
<keyword evidence="3" id="KW-1003">Cell membrane</keyword>
<evidence type="ECO:0000256" key="7">
    <source>
        <dbReference type="SAM" id="Phobius"/>
    </source>
</evidence>
<feature type="transmembrane region" description="Helical" evidence="7">
    <location>
        <begin position="212"/>
        <end position="232"/>
    </location>
</feature>
<keyword evidence="4 7" id="KW-0812">Transmembrane</keyword>
<feature type="transmembrane region" description="Helical" evidence="7">
    <location>
        <begin position="276"/>
        <end position="296"/>
    </location>
</feature>
<evidence type="ECO:0000256" key="6">
    <source>
        <dbReference type="ARBA" id="ARBA00023136"/>
    </source>
</evidence>
<evidence type="ECO:0000256" key="2">
    <source>
        <dbReference type="ARBA" id="ARBA00022448"/>
    </source>
</evidence>
<dbReference type="Proteomes" id="UP000193711">
    <property type="component" value="Unassembled WGS sequence"/>
</dbReference>
<evidence type="ECO:0000256" key="1">
    <source>
        <dbReference type="ARBA" id="ARBA00004141"/>
    </source>
</evidence>
<sequence length="328" mass="34273">MRHPALAPPQGTDRLPRPTEDTTEGVLTGFAIIGVVIAVGYLIARFGLVPPEGRAVLSRIAFFVTTPALLFTVLAKADVSVLFSSFLLVSLCSVAVVAVLYVLASRLFFPRPVPETVIGTASSAYVNANNIGLPVAIYVLGDPQWVAPTLLLQLLVLAPAVLTVLDISTSGRASVGSILTQPLRNPMIIASGLGLLVAVTGVQLPAPVLEPFSIIGNASIPLVLMAFGMSLRGQRPLEAGPARIEVIVASVLKALVMPASAYLLGHYAFRLDAEHLFAVTVTAALPTAQNIFNFASRYDRGVAVARDTALVTTVAAVPVLIAVSLLLG</sequence>
<protein>
    <recommendedName>
        <fullName evidence="10">AEC family transporter</fullName>
    </recommendedName>
</protein>
<evidence type="ECO:0000256" key="3">
    <source>
        <dbReference type="ARBA" id="ARBA00022475"/>
    </source>
</evidence>
<feature type="transmembrane region" description="Helical" evidence="7">
    <location>
        <begin position="186"/>
        <end position="206"/>
    </location>
</feature>
<feature type="transmembrane region" description="Helical" evidence="7">
    <location>
        <begin position="56"/>
        <end position="75"/>
    </location>
</feature>
<evidence type="ECO:0000256" key="4">
    <source>
        <dbReference type="ARBA" id="ARBA00022692"/>
    </source>
</evidence>
<evidence type="ECO:0008006" key="10">
    <source>
        <dbReference type="Google" id="ProtNLM"/>
    </source>
</evidence>
<evidence type="ECO:0000256" key="5">
    <source>
        <dbReference type="ARBA" id="ARBA00022989"/>
    </source>
</evidence>
<name>A0A1X7PGT1_9MICO</name>
<feature type="transmembrane region" description="Helical" evidence="7">
    <location>
        <begin position="145"/>
        <end position="165"/>
    </location>
</feature>
<dbReference type="Pfam" id="PF03547">
    <property type="entry name" value="Mem_trans"/>
    <property type="match status" value="1"/>
</dbReference>
<dbReference type="GO" id="GO:0016020">
    <property type="term" value="C:membrane"/>
    <property type="evidence" value="ECO:0007669"/>
    <property type="project" value="UniProtKB-SubCell"/>
</dbReference>
<gene>
    <name evidence="8" type="ORF">SAMN06295885_3401</name>
</gene>
<dbReference type="PANTHER" id="PTHR36838">
    <property type="entry name" value="AUXIN EFFLUX CARRIER FAMILY PROTEIN"/>
    <property type="match status" value="1"/>
</dbReference>
<feature type="transmembrane region" description="Helical" evidence="7">
    <location>
        <begin position="81"/>
        <end position="104"/>
    </location>
</feature>
<proteinExistence type="predicted"/>
<evidence type="ECO:0000313" key="9">
    <source>
        <dbReference type="Proteomes" id="UP000193711"/>
    </source>
</evidence>
<dbReference type="PANTHER" id="PTHR36838:SF1">
    <property type="entry name" value="SLR1864 PROTEIN"/>
    <property type="match status" value="1"/>
</dbReference>
<evidence type="ECO:0000313" key="8">
    <source>
        <dbReference type="EMBL" id="SMH49742.1"/>
    </source>
</evidence>
<keyword evidence="2" id="KW-0813">Transport</keyword>
<dbReference type="EMBL" id="FXBM01000003">
    <property type="protein sequence ID" value="SMH49742.1"/>
    <property type="molecule type" value="Genomic_DNA"/>
</dbReference>
<feature type="transmembrane region" description="Helical" evidence="7">
    <location>
        <begin position="25"/>
        <end position="44"/>
    </location>
</feature>
<feature type="transmembrane region" description="Helical" evidence="7">
    <location>
        <begin position="116"/>
        <end position="139"/>
    </location>
</feature>
<keyword evidence="9" id="KW-1185">Reference proteome</keyword>
<reference evidence="9" key="1">
    <citation type="submission" date="2017-04" db="EMBL/GenBank/DDBJ databases">
        <authorList>
            <person name="Varghese N."/>
            <person name="Submissions S."/>
        </authorList>
    </citation>
    <scope>NUCLEOTIDE SEQUENCE [LARGE SCALE GENOMIC DNA]</scope>
    <source>
        <strain evidence="9">VKM Ac-2121</strain>
    </source>
</reference>